<organism evidence="5 6">
    <name type="scientific">Lates japonicus</name>
    <name type="common">Japanese lates</name>
    <dbReference type="NCBI Taxonomy" id="270547"/>
    <lineage>
        <taxon>Eukaryota</taxon>
        <taxon>Metazoa</taxon>
        <taxon>Chordata</taxon>
        <taxon>Craniata</taxon>
        <taxon>Vertebrata</taxon>
        <taxon>Euteleostomi</taxon>
        <taxon>Actinopterygii</taxon>
        <taxon>Neopterygii</taxon>
        <taxon>Teleostei</taxon>
        <taxon>Neoteleostei</taxon>
        <taxon>Acanthomorphata</taxon>
        <taxon>Carangaria</taxon>
        <taxon>Carangaria incertae sedis</taxon>
        <taxon>Centropomidae</taxon>
        <taxon>Lates</taxon>
    </lineage>
</organism>
<feature type="domain" description="Methyltransferase type 11" evidence="4">
    <location>
        <begin position="1"/>
        <end position="72"/>
    </location>
</feature>
<dbReference type="GO" id="GO:0002098">
    <property type="term" value="P:tRNA wobble uridine modification"/>
    <property type="evidence" value="ECO:0007669"/>
    <property type="project" value="TreeGrafter"/>
</dbReference>
<name>A0AAD3MLZ2_LATJO</name>
<dbReference type="GO" id="GO:0106335">
    <property type="term" value="F:tRNA (5-carboxymethyluridine(34)-5-O)-methyltransferase activity"/>
    <property type="evidence" value="ECO:0007669"/>
    <property type="project" value="TreeGrafter"/>
</dbReference>
<reference evidence="5" key="1">
    <citation type="submission" date="2022-08" db="EMBL/GenBank/DDBJ databases">
        <title>Genome sequencing of akame (Lates japonicus).</title>
        <authorList>
            <person name="Hashiguchi Y."/>
            <person name="Takahashi H."/>
        </authorList>
    </citation>
    <scope>NUCLEOTIDE SEQUENCE</scope>
    <source>
        <strain evidence="5">Kochi</strain>
    </source>
</reference>
<dbReference type="PANTHER" id="PTHR13069">
    <property type="entry name" value="ALKYLATED DNA REPAIR PROTEIN ALKB HOMOLOG 8"/>
    <property type="match status" value="1"/>
</dbReference>
<keyword evidence="2" id="KW-0808">Transferase</keyword>
<dbReference type="GO" id="GO:0008757">
    <property type="term" value="F:S-adenosylmethionine-dependent methyltransferase activity"/>
    <property type="evidence" value="ECO:0007669"/>
    <property type="project" value="InterPro"/>
</dbReference>
<dbReference type="GO" id="GO:0005737">
    <property type="term" value="C:cytoplasm"/>
    <property type="evidence" value="ECO:0007669"/>
    <property type="project" value="TreeGrafter"/>
</dbReference>
<dbReference type="Pfam" id="PF08241">
    <property type="entry name" value="Methyltransf_11"/>
    <property type="match status" value="1"/>
</dbReference>
<dbReference type="AlphaFoldDB" id="A0AAD3MLZ2"/>
<dbReference type="CDD" id="cd02440">
    <property type="entry name" value="AdoMet_MTases"/>
    <property type="match status" value="1"/>
</dbReference>
<dbReference type="GO" id="GO:0000049">
    <property type="term" value="F:tRNA binding"/>
    <property type="evidence" value="ECO:0007669"/>
    <property type="project" value="TreeGrafter"/>
</dbReference>
<protein>
    <submittedName>
        <fullName evidence="5">Alkylated DNA repair protein alkB homolog 8</fullName>
    </submittedName>
</protein>
<comment type="caution">
    <text evidence="5">The sequence shown here is derived from an EMBL/GenBank/DDBJ whole genome shotgun (WGS) entry which is preliminary data.</text>
</comment>
<evidence type="ECO:0000256" key="2">
    <source>
        <dbReference type="ARBA" id="ARBA00022679"/>
    </source>
</evidence>
<evidence type="ECO:0000313" key="5">
    <source>
        <dbReference type="EMBL" id="GLD57223.1"/>
    </source>
</evidence>
<dbReference type="PANTHER" id="PTHR13069:SF21">
    <property type="entry name" value="ALKYLATED DNA REPAIR PROTEIN ALKB HOMOLOG 8"/>
    <property type="match status" value="1"/>
</dbReference>
<gene>
    <name evidence="5" type="ORF">AKAME5_000947900</name>
</gene>
<feature type="non-terminal residue" evidence="5">
    <location>
        <position position="105"/>
    </location>
</feature>
<dbReference type="GO" id="GO:0030488">
    <property type="term" value="P:tRNA methylation"/>
    <property type="evidence" value="ECO:0007669"/>
    <property type="project" value="TreeGrafter"/>
</dbReference>
<dbReference type="InterPro" id="IPR051422">
    <property type="entry name" value="AlkB_tRNA_MeTrf/Diox"/>
</dbReference>
<dbReference type="Gene3D" id="3.40.50.150">
    <property type="entry name" value="Vaccinia Virus protein VP39"/>
    <property type="match status" value="1"/>
</dbReference>
<feature type="region of interest" description="Disordered" evidence="3">
    <location>
        <begin position="83"/>
        <end position="105"/>
    </location>
</feature>
<keyword evidence="1" id="KW-0489">Methyltransferase</keyword>
<dbReference type="SUPFAM" id="SSF53335">
    <property type="entry name" value="S-adenosyl-L-methionine-dependent methyltransferases"/>
    <property type="match status" value="1"/>
</dbReference>
<evidence type="ECO:0000259" key="4">
    <source>
        <dbReference type="Pfam" id="PF08241"/>
    </source>
</evidence>
<dbReference type="EMBL" id="BRZM01000029">
    <property type="protein sequence ID" value="GLD57223.1"/>
    <property type="molecule type" value="Genomic_DNA"/>
</dbReference>
<evidence type="ECO:0000256" key="1">
    <source>
        <dbReference type="ARBA" id="ARBA00022603"/>
    </source>
</evidence>
<evidence type="ECO:0000313" key="6">
    <source>
        <dbReference type="Proteomes" id="UP001279410"/>
    </source>
</evidence>
<dbReference type="Proteomes" id="UP001279410">
    <property type="component" value="Unassembled WGS sequence"/>
</dbReference>
<accession>A0AAD3MLZ2</accession>
<evidence type="ECO:0000256" key="3">
    <source>
        <dbReference type="SAM" id="MobiDB-lite"/>
    </source>
</evidence>
<proteinExistence type="predicted"/>
<dbReference type="GO" id="GO:0005634">
    <property type="term" value="C:nucleus"/>
    <property type="evidence" value="ECO:0007669"/>
    <property type="project" value="TreeGrafter"/>
</dbReference>
<keyword evidence="6" id="KW-1185">Reference proteome</keyword>
<sequence>VGCDRSSALVQICAERGFQAFVSDALNVPLRTASCDACISIAVIHHFSTPERRLAAVRELVRLLKPGGRALIYVWAFEQEYNKQSSGAASTGFLKPSSDDEDSGP</sequence>
<dbReference type="InterPro" id="IPR013216">
    <property type="entry name" value="Methyltransf_11"/>
</dbReference>
<dbReference type="InterPro" id="IPR029063">
    <property type="entry name" value="SAM-dependent_MTases_sf"/>
</dbReference>